<keyword evidence="2" id="KW-0963">Cytoplasm</keyword>
<evidence type="ECO:0000256" key="5">
    <source>
        <dbReference type="ARBA" id="ARBA00023163"/>
    </source>
</evidence>
<dbReference type="PANTHER" id="PTHR33164">
    <property type="entry name" value="TRANSCRIPTIONAL REGULATOR, MARR FAMILY"/>
    <property type="match status" value="1"/>
</dbReference>
<dbReference type="Proteomes" id="UP001055125">
    <property type="component" value="Unassembled WGS sequence"/>
</dbReference>
<comment type="subcellular location">
    <subcellularLocation>
        <location evidence="1">Cytoplasm</location>
    </subcellularLocation>
</comment>
<evidence type="ECO:0000256" key="4">
    <source>
        <dbReference type="ARBA" id="ARBA00023125"/>
    </source>
</evidence>
<protein>
    <recommendedName>
        <fullName evidence="6">HTH marR-type domain-containing protein</fullName>
    </recommendedName>
</protein>
<dbReference type="InterPro" id="IPR036390">
    <property type="entry name" value="WH_DNA-bd_sf"/>
</dbReference>
<gene>
    <name evidence="7" type="ORF">OCOJLMKI_5270</name>
</gene>
<evidence type="ECO:0000256" key="3">
    <source>
        <dbReference type="ARBA" id="ARBA00023015"/>
    </source>
</evidence>
<evidence type="ECO:0000256" key="2">
    <source>
        <dbReference type="ARBA" id="ARBA00022490"/>
    </source>
</evidence>
<keyword evidence="3" id="KW-0805">Transcription regulation</keyword>
<dbReference type="SUPFAM" id="SSF46785">
    <property type="entry name" value="Winged helix' DNA-binding domain"/>
    <property type="match status" value="1"/>
</dbReference>
<comment type="caution">
    <text evidence="7">The sequence shown here is derived from an EMBL/GenBank/DDBJ whole genome shotgun (WGS) entry which is preliminary data.</text>
</comment>
<evidence type="ECO:0000313" key="7">
    <source>
        <dbReference type="EMBL" id="GJD98031.1"/>
    </source>
</evidence>
<dbReference type="EMBL" id="BPQP01000149">
    <property type="protein sequence ID" value="GJD98031.1"/>
    <property type="molecule type" value="Genomic_DNA"/>
</dbReference>
<proteinExistence type="predicted"/>
<keyword evidence="4" id="KW-0238">DNA-binding</keyword>
<dbReference type="RefSeq" id="WP_238247168.1">
    <property type="nucleotide sequence ID" value="NZ_BPQP01000149.1"/>
</dbReference>
<organism evidence="7 8">
    <name type="scientific">Methylobacterium iners</name>
    <dbReference type="NCBI Taxonomy" id="418707"/>
    <lineage>
        <taxon>Bacteria</taxon>
        <taxon>Pseudomonadati</taxon>
        <taxon>Pseudomonadota</taxon>
        <taxon>Alphaproteobacteria</taxon>
        <taxon>Hyphomicrobiales</taxon>
        <taxon>Methylobacteriaceae</taxon>
        <taxon>Methylobacterium</taxon>
    </lineage>
</organism>
<dbReference type="PANTHER" id="PTHR33164:SF5">
    <property type="entry name" value="ORGANIC HYDROPEROXIDE RESISTANCE TRANSCRIPTIONAL REGULATOR"/>
    <property type="match status" value="1"/>
</dbReference>
<dbReference type="PRINTS" id="PR00598">
    <property type="entry name" value="HTHMARR"/>
</dbReference>
<dbReference type="InterPro" id="IPR036388">
    <property type="entry name" value="WH-like_DNA-bd_sf"/>
</dbReference>
<sequence length="155" mass="17166">MSQTDDTAPPEQHLCFSIYSAAHAFTAAYKPLLEPFGLTYPQYLVLLALWQKDGVSVKEIGARLHLDSGTLTPLLKRLQASGYVRRDRDPADERQLRVELTENGRRLRGQVAGVRQSLVCALGGVEAPIQSLRQQVDAVTEQLRAMPGKAVDREP</sequence>
<evidence type="ECO:0000256" key="1">
    <source>
        <dbReference type="ARBA" id="ARBA00004496"/>
    </source>
</evidence>
<dbReference type="InterPro" id="IPR039422">
    <property type="entry name" value="MarR/SlyA-like"/>
</dbReference>
<evidence type="ECO:0000259" key="6">
    <source>
        <dbReference type="PROSITE" id="PS50995"/>
    </source>
</evidence>
<keyword evidence="5" id="KW-0804">Transcription</keyword>
<dbReference type="Gene3D" id="1.10.10.10">
    <property type="entry name" value="Winged helix-like DNA-binding domain superfamily/Winged helix DNA-binding domain"/>
    <property type="match status" value="1"/>
</dbReference>
<keyword evidence="8" id="KW-1185">Reference proteome</keyword>
<dbReference type="InterPro" id="IPR055166">
    <property type="entry name" value="Transc_reg_Sar_Rot_HTH"/>
</dbReference>
<dbReference type="SMART" id="SM00347">
    <property type="entry name" value="HTH_MARR"/>
    <property type="match status" value="1"/>
</dbReference>
<feature type="domain" description="HTH marR-type" evidence="6">
    <location>
        <begin position="11"/>
        <end position="148"/>
    </location>
</feature>
<accession>A0ABQ4S4I3</accession>
<dbReference type="Pfam" id="PF22381">
    <property type="entry name" value="Staph_reg_Sar_Rot"/>
    <property type="match status" value="1"/>
</dbReference>
<name>A0ABQ4S4I3_9HYPH</name>
<reference evidence="7" key="2">
    <citation type="submission" date="2021-08" db="EMBL/GenBank/DDBJ databases">
        <authorList>
            <person name="Tani A."/>
            <person name="Ola A."/>
            <person name="Ogura Y."/>
            <person name="Katsura K."/>
            <person name="Hayashi T."/>
        </authorList>
    </citation>
    <scope>NUCLEOTIDE SEQUENCE</scope>
    <source>
        <strain evidence="7">DSM 19015</strain>
    </source>
</reference>
<dbReference type="InterPro" id="IPR000835">
    <property type="entry name" value="HTH_MarR-typ"/>
</dbReference>
<reference evidence="7" key="1">
    <citation type="journal article" date="2021" name="Front. Microbiol.">
        <title>Comprehensive Comparative Genomics and Phenotyping of Methylobacterium Species.</title>
        <authorList>
            <person name="Alessa O."/>
            <person name="Ogura Y."/>
            <person name="Fujitani Y."/>
            <person name="Takami H."/>
            <person name="Hayashi T."/>
            <person name="Sahin N."/>
            <person name="Tani A."/>
        </authorList>
    </citation>
    <scope>NUCLEOTIDE SEQUENCE</scope>
    <source>
        <strain evidence="7">DSM 19015</strain>
    </source>
</reference>
<dbReference type="PROSITE" id="PS50995">
    <property type="entry name" value="HTH_MARR_2"/>
    <property type="match status" value="1"/>
</dbReference>
<evidence type="ECO:0000313" key="8">
    <source>
        <dbReference type="Proteomes" id="UP001055125"/>
    </source>
</evidence>